<evidence type="ECO:0000313" key="3">
    <source>
        <dbReference type="Proteomes" id="UP000789570"/>
    </source>
</evidence>
<protein>
    <submittedName>
        <fullName evidence="2">7950_t:CDS:1</fullName>
    </submittedName>
</protein>
<name>A0A9N9P0D0_9GLOM</name>
<evidence type="ECO:0000256" key="1">
    <source>
        <dbReference type="SAM" id="MobiDB-lite"/>
    </source>
</evidence>
<dbReference type="AlphaFoldDB" id="A0A9N9P0D0"/>
<reference evidence="2" key="1">
    <citation type="submission" date="2021-06" db="EMBL/GenBank/DDBJ databases">
        <authorList>
            <person name="Kallberg Y."/>
            <person name="Tangrot J."/>
            <person name="Rosling A."/>
        </authorList>
    </citation>
    <scope>NUCLEOTIDE SEQUENCE</scope>
    <source>
        <strain evidence="2">UK204</strain>
    </source>
</reference>
<keyword evidence="3" id="KW-1185">Reference proteome</keyword>
<organism evidence="2 3">
    <name type="scientific">Funneliformis caledonium</name>
    <dbReference type="NCBI Taxonomy" id="1117310"/>
    <lineage>
        <taxon>Eukaryota</taxon>
        <taxon>Fungi</taxon>
        <taxon>Fungi incertae sedis</taxon>
        <taxon>Mucoromycota</taxon>
        <taxon>Glomeromycotina</taxon>
        <taxon>Glomeromycetes</taxon>
        <taxon>Glomerales</taxon>
        <taxon>Glomeraceae</taxon>
        <taxon>Funneliformis</taxon>
    </lineage>
</organism>
<comment type="caution">
    <text evidence="2">The sequence shown here is derived from an EMBL/GenBank/DDBJ whole genome shotgun (WGS) entry which is preliminary data.</text>
</comment>
<accession>A0A9N9P0D0</accession>
<feature type="region of interest" description="Disordered" evidence="1">
    <location>
        <begin position="38"/>
        <end position="58"/>
    </location>
</feature>
<gene>
    <name evidence="2" type="ORF">FCALED_LOCUS17863</name>
</gene>
<dbReference type="Proteomes" id="UP000789570">
    <property type="component" value="Unassembled WGS sequence"/>
</dbReference>
<feature type="non-terminal residue" evidence="2">
    <location>
        <position position="58"/>
    </location>
</feature>
<sequence>DVQATLDIKNLTLNNKKLEWTDPKAKLYAICSSAHHNATTCPRRHQSPKDCNMQNLYQ</sequence>
<dbReference type="EMBL" id="CAJVPQ010030287">
    <property type="protein sequence ID" value="CAG8776537.1"/>
    <property type="molecule type" value="Genomic_DNA"/>
</dbReference>
<proteinExistence type="predicted"/>
<evidence type="ECO:0000313" key="2">
    <source>
        <dbReference type="EMBL" id="CAG8776537.1"/>
    </source>
</evidence>
<feature type="non-terminal residue" evidence="2">
    <location>
        <position position="1"/>
    </location>
</feature>